<feature type="domain" description="STAS" evidence="2">
    <location>
        <begin position="16"/>
        <end position="101"/>
    </location>
</feature>
<reference evidence="3 4" key="1">
    <citation type="submission" date="2017-02" db="EMBL/GenBank/DDBJ databases">
        <title>The new phylogeny of genus Mycobacterium.</title>
        <authorList>
            <person name="Tortoli E."/>
            <person name="Trovato A."/>
            <person name="Cirillo D.M."/>
        </authorList>
    </citation>
    <scope>NUCLEOTIDE SEQUENCE [LARGE SCALE GENOMIC DNA]</scope>
    <source>
        <strain evidence="3 4">DSM 45000</strain>
    </source>
</reference>
<evidence type="ECO:0000313" key="3">
    <source>
        <dbReference type="EMBL" id="ORB39861.1"/>
    </source>
</evidence>
<dbReference type="Proteomes" id="UP000192513">
    <property type="component" value="Unassembled WGS sequence"/>
</dbReference>
<dbReference type="SUPFAM" id="SSF52091">
    <property type="entry name" value="SpoIIaa-like"/>
    <property type="match status" value="1"/>
</dbReference>
<dbReference type="CDD" id="cd07043">
    <property type="entry name" value="STAS_anti-anti-sigma_factors"/>
    <property type="match status" value="1"/>
</dbReference>
<feature type="region of interest" description="Disordered" evidence="1">
    <location>
        <begin position="103"/>
        <end position="128"/>
    </location>
</feature>
<comment type="caution">
    <text evidence="3">The sequence shown here is derived from an EMBL/GenBank/DDBJ whole genome shotgun (WGS) entry which is preliminary data.</text>
</comment>
<dbReference type="Pfam" id="PF13466">
    <property type="entry name" value="STAS_2"/>
    <property type="match status" value="1"/>
</dbReference>
<organism evidence="3 4">
    <name type="scientific">Mycobacterium paraseoulense</name>
    <dbReference type="NCBI Taxonomy" id="590652"/>
    <lineage>
        <taxon>Bacteria</taxon>
        <taxon>Bacillati</taxon>
        <taxon>Actinomycetota</taxon>
        <taxon>Actinomycetes</taxon>
        <taxon>Mycobacteriales</taxon>
        <taxon>Mycobacteriaceae</taxon>
        <taxon>Mycobacterium</taxon>
    </lineage>
</organism>
<dbReference type="InterPro" id="IPR058548">
    <property type="entry name" value="MlaB-like_STAS"/>
</dbReference>
<name>A0A1X0IAV7_9MYCO</name>
<dbReference type="AlphaFoldDB" id="A0A1X0IAV7"/>
<accession>A0A1X0IAV7</accession>
<keyword evidence="4" id="KW-1185">Reference proteome</keyword>
<dbReference type="PROSITE" id="PS50801">
    <property type="entry name" value="STAS"/>
    <property type="match status" value="1"/>
</dbReference>
<gene>
    <name evidence="3" type="ORF">BST39_15030</name>
</gene>
<dbReference type="InterPro" id="IPR036513">
    <property type="entry name" value="STAS_dom_sf"/>
</dbReference>
<sequence length="128" mass="13576">MNLSLNVATTGPSARLQISGDLVYETVDAMVAAVGRLLSQRPAPAHLHLDLSGLAFCDSAGLSGLLLVHRQSSQAGVRLHLDHRPLFLDRILDVTGTFDHLVAASDPESGTSSADRRGENAPGQTRVR</sequence>
<dbReference type="STRING" id="590652.BST39_15030"/>
<evidence type="ECO:0000256" key="1">
    <source>
        <dbReference type="SAM" id="MobiDB-lite"/>
    </source>
</evidence>
<dbReference type="Gene3D" id="3.30.750.24">
    <property type="entry name" value="STAS domain"/>
    <property type="match status" value="1"/>
</dbReference>
<proteinExistence type="predicted"/>
<evidence type="ECO:0000313" key="4">
    <source>
        <dbReference type="Proteomes" id="UP000192513"/>
    </source>
</evidence>
<dbReference type="EMBL" id="MVIE01000017">
    <property type="protein sequence ID" value="ORB39861.1"/>
    <property type="molecule type" value="Genomic_DNA"/>
</dbReference>
<evidence type="ECO:0000259" key="2">
    <source>
        <dbReference type="PROSITE" id="PS50801"/>
    </source>
</evidence>
<protein>
    <submittedName>
        <fullName evidence="3">Anti-anti-sigma factor</fullName>
    </submittedName>
</protein>
<dbReference type="OrthoDB" id="4249752at2"/>
<dbReference type="RefSeq" id="WP_083172737.1">
    <property type="nucleotide sequence ID" value="NZ_AP022619.1"/>
</dbReference>
<dbReference type="InterPro" id="IPR002645">
    <property type="entry name" value="STAS_dom"/>
</dbReference>